<dbReference type="EMBL" id="WUAV01000002">
    <property type="protein sequence ID" value="KAF1766071.1"/>
    <property type="molecule type" value="Genomic_DNA"/>
</dbReference>
<dbReference type="InterPro" id="IPR019430">
    <property type="entry name" value="7TM_GPCR_serpentine_rcpt_Srx"/>
</dbReference>
<reference evidence="2 3" key="1">
    <citation type="submission" date="2019-12" db="EMBL/GenBank/DDBJ databases">
        <title>Chromosome-level assembly of the Caenorhabditis remanei genome.</title>
        <authorList>
            <person name="Teterina A.A."/>
            <person name="Willis J.H."/>
            <person name="Phillips P.C."/>
        </authorList>
    </citation>
    <scope>NUCLEOTIDE SEQUENCE [LARGE SCALE GENOMIC DNA]</scope>
    <source>
        <strain evidence="2 3">PX506</strain>
        <tissue evidence="2">Whole organism</tissue>
    </source>
</reference>
<organism evidence="2 3">
    <name type="scientific">Caenorhabditis remanei</name>
    <name type="common">Caenorhabditis vulgaris</name>
    <dbReference type="NCBI Taxonomy" id="31234"/>
    <lineage>
        <taxon>Eukaryota</taxon>
        <taxon>Metazoa</taxon>
        <taxon>Ecdysozoa</taxon>
        <taxon>Nematoda</taxon>
        <taxon>Chromadorea</taxon>
        <taxon>Rhabditida</taxon>
        <taxon>Rhabditina</taxon>
        <taxon>Rhabditomorpha</taxon>
        <taxon>Rhabditoidea</taxon>
        <taxon>Rhabditidae</taxon>
        <taxon>Peloderinae</taxon>
        <taxon>Caenorhabditis</taxon>
    </lineage>
</organism>
<comment type="caution">
    <text evidence="2">The sequence shown here is derived from an EMBL/GenBank/DDBJ whole genome shotgun (WGS) entry which is preliminary data.</text>
</comment>
<protein>
    <recommendedName>
        <fullName evidence="1">7TM GPCR serpentine receptor class x (Srx) domain-containing protein</fullName>
    </recommendedName>
</protein>
<dbReference type="AlphaFoldDB" id="A0A6A5HG94"/>
<dbReference type="Pfam" id="PF10328">
    <property type="entry name" value="7TM_GPCR_Srx"/>
    <property type="match status" value="2"/>
</dbReference>
<dbReference type="RefSeq" id="XP_053589638.1">
    <property type="nucleotide sequence ID" value="XM_053725444.1"/>
</dbReference>
<feature type="domain" description="7TM GPCR serpentine receptor class x (Srx)" evidence="1">
    <location>
        <begin position="76"/>
        <end position="150"/>
    </location>
</feature>
<dbReference type="GeneID" id="9800119"/>
<dbReference type="PANTHER" id="PTHR47754:SF3">
    <property type="entry name" value="7TM GPCR SERPENTINE RECEPTOR CLASS X (SRX) DOMAIN-CONTAINING PROTEIN"/>
    <property type="match status" value="1"/>
</dbReference>
<evidence type="ECO:0000259" key="1">
    <source>
        <dbReference type="Pfam" id="PF10328"/>
    </source>
</evidence>
<proteinExistence type="predicted"/>
<dbReference type="Proteomes" id="UP000483820">
    <property type="component" value="Chromosome II"/>
</dbReference>
<dbReference type="CTD" id="9800119"/>
<dbReference type="KEGG" id="crq:GCK72_006027"/>
<evidence type="ECO:0000313" key="3">
    <source>
        <dbReference type="Proteomes" id="UP000483820"/>
    </source>
</evidence>
<accession>A0A6A5HG94</accession>
<name>A0A6A5HG94_CAERE</name>
<evidence type="ECO:0000313" key="2">
    <source>
        <dbReference type="EMBL" id="KAF1766071.1"/>
    </source>
</evidence>
<feature type="domain" description="7TM GPCR serpentine receptor class x (Srx)" evidence="1">
    <location>
        <begin position="2"/>
        <end position="73"/>
    </location>
</feature>
<dbReference type="PANTHER" id="PTHR47754">
    <property type="entry name" value="SERPENTINE RECEPTOR, CLASS X-RELATED"/>
    <property type="match status" value="1"/>
</dbReference>
<sequence>MANNIICVGCLVWPVPITYLNFYYLPEFYNVLAGQIIGWFAWSYSPTTQILLAGNRVMAVYFPQSYHAKYKYSPNRKTAKVSSVQSLNRQRRNRRMLFQSVCQDLIIAVDTFNTTYAWSFYPALWFQFLVCSYSRILARTLEGLVMILINESIREAIQTKVFMKTKQTNISETPATSTLASYSKNIVASNRLFSVRINH</sequence>
<gene>
    <name evidence="2" type="ORF">GCK72_006027</name>
</gene>